<dbReference type="AlphaFoldDB" id="A0AAE9FEY7"/>
<feature type="transmembrane region" description="Helical" evidence="5">
    <location>
        <begin position="684"/>
        <end position="701"/>
    </location>
</feature>
<evidence type="ECO:0000259" key="6">
    <source>
        <dbReference type="SMART" id="SM00181"/>
    </source>
</evidence>
<feature type="transmembrane region" description="Helical" evidence="5">
    <location>
        <begin position="1057"/>
        <end position="1079"/>
    </location>
</feature>
<keyword evidence="3 5" id="KW-1133">Transmembrane helix</keyword>
<sequence length="1137" mass="128248">MFKGIRGRSLKYGQACDRYQDKCINGAKCIDKICKCSPGFLLAPNGWCEGFDLAKAIEMNKQSVETTPPTKANRVVQTKKQNVITTTTTSAPVQQQIITDNSFPTPPSNIFGFPDRRTTKPVPKVAAVGSACRSIDICLGESVCTNGFCHCPKGYIRQNGQCISTESKHKVAKVGETCKNGEICAGGSICDYDRKRCICAAQHVAIRGICKQKSAPAFAAPGDTCSMREKCTGGAICVEGMCQCDDHHFAEDGYCRPIEARSSKVQFVNGAGLRFSSMQVPNRQRAQPCNTAECKLPNCFCSDDGRQAPGGLRPNETPQFVVLTFDDAVNGKTFPDYKKLFENDVLKNPNGCDVKATFFISHEWTNYDAVNWLVQKNMEIASNSISHESLEHENTNRWLNEMDGQRRILAKFGGAPEEQIVGIRSPQLALGGDNQFEMMSGAEFLWDNSMSANPGIHGEPFWPQTMDYQVAWDCHEESCPKSSFPGIWTVPLNQFYGSYMRQIDSFRRSSMLRAAVDLNNTVDELEEIIMRNFERSYSANRAPYVLSLNADFLQLGGQNKGMKAVQRFLNKMSANKDVYIVTIKQLIDWMKRPVSISQMKASKAVGCPITLSFNRNPSLSTCDKPNKCLYSTPSLSSQEHQFLTCLPCPTMYPCFQMPGIHTFYDGSKILEPLAESIGLEVDRVNFVLSLFASFGISYIYKKTCSLKQVNRQVRTVIPAVVGITLLFFCFGRAIKHLLANALGSYAIMYFAPPTQVHKLVLLFSMGYLFFIHSYRWVILDTYSLDVTGPIMVAVEKVTMMAFNLKDGKAKDQSKLTDEQKKESLKEIPSLLEYMSFMFNFQTVLTGPANNYYDYINFLDEKHLVANKHGKLPSSTGVAMKKFCQALGFLAIVVTLGASYKVEDVGTPEYFKLPMWQWFFWWFITIFFIRCAYYFAWVFADAICNMSGFGFSGYDKEGNAEWKLCTNVLPYQVEMAQSLKETLDGWNIQTGFWLRKVGYERAPKSIRTVATYTLSAVWHGVSIGYYMAFFTCGLFTVAAQTFRRCMRWRFLDDANKKFAYDIFSFIISKIALAYATYSFVTMHLYPAYDVLWRVYFIPHIVAFAVIFALPKFFKPLKKPVPVSEKKPEIISDKPLKQE</sequence>
<dbReference type="SUPFAM" id="SSF88713">
    <property type="entry name" value="Glycoside hydrolase/deacetylase"/>
    <property type="match status" value="1"/>
</dbReference>
<dbReference type="Pfam" id="PF03062">
    <property type="entry name" value="MBOAT"/>
    <property type="match status" value="1"/>
</dbReference>
<keyword evidence="8" id="KW-1185">Reference proteome</keyword>
<feature type="transmembrane region" description="Helical" evidence="5">
    <location>
        <begin position="746"/>
        <end position="770"/>
    </location>
</feature>
<feature type="domain" description="EGF-like" evidence="6">
    <location>
        <begin position="131"/>
        <end position="163"/>
    </location>
</feature>
<dbReference type="InterPro" id="IPR011330">
    <property type="entry name" value="Glyco_hydro/deAcase_b/a-brl"/>
</dbReference>
<proteinExistence type="predicted"/>
<dbReference type="InterPro" id="IPR006149">
    <property type="entry name" value="EB_dom"/>
</dbReference>
<feature type="transmembrane region" description="Helical" evidence="5">
    <location>
        <begin position="713"/>
        <end position="734"/>
    </location>
</feature>
<feature type="transmembrane region" description="Helical" evidence="5">
    <location>
        <begin position="1091"/>
        <end position="1108"/>
    </location>
</feature>
<dbReference type="Proteomes" id="UP000829354">
    <property type="component" value="Chromosome X"/>
</dbReference>
<reference evidence="7 8" key="1">
    <citation type="submission" date="2022-04" db="EMBL/GenBank/DDBJ databases">
        <title>Chromosome-level reference genomes for two strains of Caenorhabditis briggsae: an improved platform for comparative genomics.</title>
        <authorList>
            <person name="Stevens L."/>
            <person name="Andersen E."/>
        </authorList>
    </citation>
    <scope>NUCLEOTIDE SEQUENCE [LARGE SCALE GENOMIC DNA]</scope>
    <source>
        <strain evidence="7">VX34</strain>
        <tissue evidence="7">Whole-organism</tissue>
    </source>
</reference>
<dbReference type="PANTHER" id="PTHR45985:SF11">
    <property type="entry name" value="EGF-LIKE DOMAIN-CONTAINING PROTEIN"/>
    <property type="match status" value="1"/>
</dbReference>
<accession>A0AAE9FEY7</accession>
<dbReference type="GO" id="GO:0016810">
    <property type="term" value="F:hydrolase activity, acting on carbon-nitrogen (but not peptide) bonds"/>
    <property type="evidence" value="ECO:0007669"/>
    <property type="project" value="InterPro"/>
</dbReference>
<evidence type="ECO:0000313" key="7">
    <source>
        <dbReference type="EMBL" id="UMM41749.1"/>
    </source>
</evidence>
<dbReference type="Pfam" id="PF01683">
    <property type="entry name" value="EB"/>
    <property type="match status" value="2"/>
</dbReference>
<protein>
    <recommendedName>
        <fullName evidence="6">EGF-like domain-containing protein</fullName>
    </recommendedName>
</protein>
<dbReference type="InterPro" id="IPR004299">
    <property type="entry name" value="MBOAT_fam"/>
</dbReference>
<dbReference type="InterPro" id="IPR000742">
    <property type="entry name" value="EGF"/>
</dbReference>
<feature type="domain" description="EGF-like" evidence="6">
    <location>
        <begin position="15"/>
        <end position="49"/>
    </location>
</feature>
<keyword evidence="4 5" id="KW-0472">Membrane</keyword>
<feature type="domain" description="EGF-like" evidence="6">
    <location>
        <begin position="224"/>
        <end position="256"/>
    </location>
</feature>
<dbReference type="Pfam" id="PF01522">
    <property type="entry name" value="Polysacc_deac_1"/>
    <property type="match status" value="1"/>
</dbReference>
<evidence type="ECO:0000256" key="2">
    <source>
        <dbReference type="ARBA" id="ARBA00022692"/>
    </source>
</evidence>
<evidence type="ECO:0000256" key="5">
    <source>
        <dbReference type="SAM" id="Phobius"/>
    </source>
</evidence>
<evidence type="ECO:0000256" key="4">
    <source>
        <dbReference type="ARBA" id="ARBA00023136"/>
    </source>
</evidence>
<feature type="domain" description="EGF-like" evidence="6">
    <location>
        <begin position="177"/>
        <end position="211"/>
    </location>
</feature>
<evidence type="ECO:0000313" key="8">
    <source>
        <dbReference type="Proteomes" id="UP000829354"/>
    </source>
</evidence>
<dbReference type="GO" id="GO:0005975">
    <property type="term" value="P:carbohydrate metabolic process"/>
    <property type="evidence" value="ECO:0007669"/>
    <property type="project" value="InterPro"/>
</dbReference>
<name>A0AAE9FEY7_CAEBR</name>
<evidence type="ECO:0000256" key="1">
    <source>
        <dbReference type="ARBA" id="ARBA00004141"/>
    </source>
</evidence>
<evidence type="ECO:0000256" key="3">
    <source>
        <dbReference type="ARBA" id="ARBA00022989"/>
    </source>
</evidence>
<dbReference type="PANTHER" id="PTHR45985">
    <property type="match status" value="1"/>
</dbReference>
<dbReference type="InterPro" id="IPR002509">
    <property type="entry name" value="NODB_dom"/>
</dbReference>
<dbReference type="GO" id="GO:0016020">
    <property type="term" value="C:membrane"/>
    <property type="evidence" value="ECO:0007669"/>
    <property type="project" value="UniProtKB-SubCell"/>
</dbReference>
<dbReference type="InterPro" id="IPR052740">
    <property type="entry name" value="CE4"/>
</dbReference>
<dbReference type="SMART" id="SM00181">
    <property type="entry name" value="EGF"/>
    <property type="match status" value="4"/>
</dbReference>
<feature type="transmembrane region" description="Helical" evidence="5">
    <location>
        <begin position="1015"/>
        <end position="1036"/>
    </location>
</feature>
<dbReference type="EMBL" id="CP092625">
    <property type="protein sequence ID" value="UMM41749.1"/>
    <property type="molecule type" value="Genomic_DNA"/>
</dbReference>
<gene>
    <name evidence="7" type="ORF">L5515_017873</name>
</gene>
<organism evidence="7 8">
    <name type="scientific">Caenorhabditis briggsae</name>
    <dbReference type="NCBI Taxonomy" id="6238"/>
    <lineage>
        <taxon>Eukaryota</taxon>
        <taxon>Metazoa</taxon>
        <taxon>Ecdysozoa</taxon>
        <taxon>Nematoda</taxon>
        <taxon>Chromadorea</taxon>
        <taxon>Rhabditida</taxon>
        <taxon>Rhabditina</taxon>
        <taxon>Rhabditomorpha</taxon>
        <taxon>Rhabditoidea</taxon>
        <taxon>Rhabditidae</taxon>
        <taxon>Peloderinae</taxon>
        <taxon>Caenorhabditis</taxon>
    </lineage>
</organism>
<feature type="transmembrane region" description="Helical" evidence="5">
    <location>
        <begin position="918"/>
        <end position="939"/>
    </location>
</feature>
<dbReference type="Gene3D" id="3.20.20.370">
    <property type="entry name" value="Glycoside hydrolase/deacetylase"/>
    <property type="match status" value="1"/>
</dbReference>
<comment type="subcellular location">
    <subcellularLocation>
        <location evidence="1">Membrane</location>
        <topology evidence="1">Multi-pass membrane protein</topology>
    </subcellularLocation>
</comment>
<keyword evidence="2 5" id="KW-0812">Transmembrane</keyword>